<dbReference type="AlphaFoldDB" id="A0AAD8EDL3"/>
<evidence type="ECO:0000259" key="1">
    <source>
        <dbReference type="Pfam" id="PF00061"/>
    </source>
</evidence>
<name>A0AAD8EDL3_DIPPU</name>
<evidence type="ECO:0000313" key="2">
    <source>
        <dbReference type="EMBL" id="KAJ9586121.1"/>
    </source>
</evidence>
<dbReference type="InterPro" id="IPR012674">
    <property type="entry name" value="Calycin"/>
</dbReference>
<protein>
    <recommendedName>
        <fullName evidence="1">Lipocalin/cytosolic fatty-acid binding domain-containing protein</fullName>
    </recommendedName>
</protein>
<dbReference type="EMBL" id="JASPKZ010007205">
    <property type="protein sequence ID" value="KAJ9586121.1"/>
    <property type="molecule type" value="Genomic_DNA"/>
</dbReference>
<dbReference type="Pfam" id="PF00061">
    <property type="entry name" value="Lipocalin"/>
    <property type="match status" value="1"/>
</dbReference>
<organism evidence="2 3">
    <name type="scientific">Diploptera punctata</name>
    <name type="common">Pacific beetle cockroach</name>
    <dbReference type="NCBI Taxonomy" id="6984"/>
    <lineage>
        <taxon>Eukaryota</taxon>
        <taxon>Metazoa</taxon>
        <taxon>Ecdysozoa</taxon>
        <taxon>Arthropoda</taxon>
        <taxon>Hexapoda</taxon>
        <taxon>Insecta</taxon>
        <taxon>Pterygota</taxon>
        <taxon>Neoptera</taxon>
        <taxon>Polyneoptera</taxon>
        <taxon>Dictyoptera</taxon>
        <taxon>Blattodea</taxon>
        <taxon>Blaberoidea</taxon>
        <taxon>Blaberidae</taxon>
        <taxon>Diplopterinae</taxon>
        <taxon>Diploptera</taxon>
    </lineage>
</organism>
<accession>A0AAD8EDL3</accession>
<reference evidence="2" key="1">
    <citation type="journal article" date="2023" name="IScience">
        <title>Live-bearing cockroach genome reveals convergent evolutionary mechanisms linked to viviparity in insects and beyond.</title>
        <authorList>
            <person name="Fouks B."/>
            <person name="Harrison M.C."/>
            <person name="Mikhailova A.A."/>
            <person name="Marchal E."/>
            <person name="English S."/>
            <person name="Carruthers M."/>
            <person name="Jennings E.C."/>
            <person name="Chiamaka E.L."/>
            <person name="Frigard R.A."/>
            <person name="Pippel M."/>
            <person name="Attardo G.M."/>
            <person name="Benoit J.B."/>
            <person name="Bornberg-Bauer E."/>
            <person name="Tobe S.S."/>
        </authorList>
    </citation>
    <scope>NUCLEOTIDE SEQUENCE</scope>
    <source>
        <strain evidence="2">Stay&amp;Tobe</strain>
    </source>
</reference>
<dbReference type="Proteomes" id="UP001233999">
    <property type="component" value="Unassembled WGS sequence"/>
</dbReference>
<dbReference type="InterPro" id="IPR000566">
    <property type="entry name" value="Lipocln_cytosolic_FA-bd_dom"/>
</dbReference>
<dbReference type="SUPFAM" id="SSF50814">
    <property type="entry name" value="Lipocalins"/>
    <property type="match status" value="1"/>
</dbReference>
<reference evidence="2" key="2">
    <citation type="submission" date="2023-05" db="EMBL/GenBank/DDBJ databases">
        <authorList>
            <person name="Fouks B."/>
        </authorList>
    </citation>
    <scope>NUCLEOTIDE SEQUENCE</scope>
    <source>
        <strain evidence="2">Stay&amp;Tobe</strain>
        <tissue evidence="2">Testes</tissue>
    </source>
</reference>
<feature type="domain" description="Lipocalin/cytosolic fatty-acid binding" evidence="1">
    <location>
        <begin position="26"/>
        <end position="105"/>
    </location>
</feature>
<dbReference type="Gene3D" id="2.40.128.20">
    <property type="match status" value="1"/>
</dbReference>
<sequence>MNFEVLMHCLIPKTGIVLAVFKKDDSDKWSDVYKKSILATDYTSYALTLSCKQKFDEKTKEFTRHAVPEIWSRNLTLSQDVMDTLVNVVSGYDIDPSTIQKIDHTNCK</sequence>
<proteinExistence type="predicted"/>
<comment type="caution">
    <text evidence="2">The sequence shown here is derived from an EMBL/GenBank/DDBJ whole genome shotgun (WGS) entry which is preliminary data.</text>
</comment>
<gene>
    <name evidence="2" type="ORF">L9F63_020233</name>
</gene>
<keyword evidence="3" id="KW-1185">Reference proteome</keyword>
<evidence type="ECO:0000313" key="3">
    <source>
        <dbReference type="Proteomes" id="UP001233999"/>
    </source>
</evidence>